<feature type="transmembrane region" description="Helical" evidence="6">
    <location>
        <begin position="131"/>
        <end position="147"/>
    </location>
</feature>
<name>A0A5N7BNP4_9EURO</name>
<feature type="transmembrane region" description="Helical" evidence="6">
    <location>
        <begin position="316"/>
        <end position="334"/>
    </location>
</feature>
<keyword evidence="4 6" id="KW-0472">Membrane</keyword>
<comment type="subcellular location">
    <subcellularLocation>
        <location evidence="1">Membrane</location>
        <topology evidence="1">Multi-pass membrane protein</topology>
    </subcellularLocation>
</comment>
<feature type="transmembrane region" description="Helical" evidence="6">
    <location>
        <begin position="92"/>
        <end position="111"/>
    </location>
</feature>
<feature type="transmembrane region" description="Helical" evidence="6">
    <location>
        <begin position="427"/>
        <end position="450"/>
    </location>
</feature>
<dbReference type="Gene3D" id="1.20.1250.20">
    <property type="entry name" value="MFS general substrate transporter like domains"/>
    <property type="match status" value="1"/>
</dbReference>
<feature type="transmembrane region" description="Helical" evidence="6">
    <location>
        <begin position="487"/>
        <end position="512"/>
    </location>
</feature>
<keyword evidence="3 6" id="KW-1133">Transmembrane helix</keyword>
<feature type="region of interest" description="Disordered" evidence="5">
    <location>
        <begin position="1"/>
        <end position="42"/>
    </location>
</feature>
<dbReference type="InterPro" id="IPR020846">
    <property type="entry name" value="MFS_dom"/>
</dbReference>
<dbReference type="FunFam" id="1.20.1250.20:FF:000318">
    <property type="entry name" value="MFS multidrug transporter, putative"/>
    <property type="match status" value="1"/>
</dbReference>
<reference evidence="8 9" key="1">
    <citation type="submission" date="2019-04" db="EMBL/GenBank/DDBJ databases">
        <title>Friends and foes A comparative genomics studyof 23 Aspergillus species from section Flavi.</title>
        <authorList>
            <consortium name="DOE Joint Genome Institute"/>
            <person name="Kjaerbolling I."/>
            <person name="Vesth T."/>
            <person name="Frisvad J.C."/>
            <person name="Nybo J.L."/>
            <person name="Theobald S."/>
            <person name="Kildgaard S."/>
            <person name="Isbrandt T."/>
            <person name="Kuo A."/>
            <person name="Sato A."/>
            <person name="Lyhne E.K."/>
            <person name="Kogle M.E."/>
            <person name="Wiebenga A."/>
            <person name="Kun R.S."/>
            <person name="Lubbers R.J."/>
            <person name="Makela M.R."/>
            <person name="Barry K."/>
            <person name="Chovatia M."/>
            <person name="Clum A."/>
            <person name="Daum C."/>
            <person name="Haridas S."/>
            <person name="He G."/>
            <person name="LaButti K."/>
            <person name="Lipzen A."/>
            <person name="Mondo S."/>
            <person name="Riley R."/>
            <person name="Salamov A."/>
            <person name="Simmons B.A."/>
            <person name="Magnuson J.K."/>
            <person name="Henrissat B."/>
            <person name="Mortensen U.H."/>
            <person name="Larsen T.O."/>
            <person name="Devries R.P."/>
            <person name="Grigoriev I.V."/>
            <person name="Machida M."/>
            <person name="Baker S.E."/>
            <person name="Andersen M.R."/>
        </authorList>
    </citation>
    <scope>NUCLEOTIDE SEQUENCE [LARGE SCALE GENOMIC DNA]</scope>
    <source>
        <strain evidence="8 9">IBT 29228</strain>
    </source>
</reference>
<evidence type="ECO:0000256" key="6">
    <source>
        <dbReference type="SAM" id="Phobius"/>
    </source>
</evidence>
<feature type="transmembrane region" description="Helical" evidence="6">
    <location>
        <begin position="462"/>
        <end position="481"/>
    </location>
</feature>
<feature type="transmembrane region" description="Helical" evidence="6">
    <location>
        <begin position="354"/>
        <end position="375"/>
    </location>
</feature>
<dbReference type="Proteomes" id="UP000326198">
    <property type="component" value="Unassembled WGS sequence"/>
</dbReference>
<keyword evidence="9" id="KW-1185">Reference proteome</keyword>
<evidence type="ECO:0000256" key="3">
    <source>
        <dbReference type="ARBA" id="ARBA00022989"/>
    </source>
</evidence>
<dbReference type="InterPro" id="IPR011701">
    <property type="entry name" value="MFS"/>
</dbReference>
<dbReference type="InterPro" id="IPR036259">
    <property type="entry name" value="MFS_trans_sf"/>
</dbReference>
<evidence type="ECO:0000259" key="7">
    <source>
        <dbReference type="PROSITE" id="PS50850"/>
    </source>
</evidence>
<sequence>MASNKNAEGQGEVLSISSTPSPDGKGLSSLEKEDSECIETAGASPSQFDATLSSLSPSHREYLLNRHGTLDLEPMPSASDADPYNWPTWKKLTNLLLVAFHACMATFTSSITPAFEDISIDLGVSLQRASYLTSLQIAILGGAPLFWKPLSNRYGRRPIFLLSTILSLVCNVGCAKSPTYASLAACRALTAFFISPAAAIGSAVVAETFFKKERARYMGIWTLMVTLGIPVGALIFGFVANRAGYRWIFWVLAITNGVQFILYIFFGPETRYIGGSTEGPPSDLKTQYFSFRRIDPTPLTFREFIHPLTMASRPSVVIPAVVYAMVFLFGSVMITVEVPQLLQEKFALNTEQLGLQFIGVIIGTVLGEQIGGSISDYWMNHRARRIHKAAEPEFRLWLSYPGIVLTIVGVIIFLVCTQQAAEGHWTVAPIVGTGVAAFGNQIVTTVMVTYAVDCHPDDPGSVGVFITLVRQIWGFIGPFWFPDMFANVGVAASSGVASAMIFVCSLLPTLAVHAMGRKWAQY</sequence>
<feature type="transmembrane region" description="Helical" evidence="6">
    <location>
        <begin position="396"/>
        <end position="415"/>
    </location>
</feature>
<dbReference type="PANTHER" id="PTHR23502:SF2">
    <property type="entry name" value="TRANSPORTER, PUTATIVE (AFU_ORTHOLOGUE AFUA_2G08910)-RELATED"/>
    <property type="match status" value="1"/>
</dbReference>
<evidence type="ECO:0000256" key="5">
    <source>
        <dbReference type="SAM" id="MobiDB-lite"/>
    </source>
</evidence>
<evidence type="ECO:0000313" key="8">
    <source>
        <dbReference type="EMBL" id="KAE8383399.1"/>
    </source>
</evidence>
<protein>
    <submittedName>
        <fullName evidence="8">Major facilitator superfamily domain-containing protein</fullName>
    </submittedName>
</protein>
<dbReference type="PROSITE" id="PS50850">
    <property type="entry name" value="MFS"/>
    <property type="match status" value="1"/>
</dbReference>
<dbReference type="AlphaFoldDB" id="A0A5N7BNP4"/>
<dbReference type="SUPFAM" id="SSF103473">
    <property type="entry name" value="MFS general substrate transporter"/>
    <property type="match status" value="1"/>
</dbReference>
<dbReference type="Pfam" id="PF07690">
    <property type="entry name" value="MFS_1"/>
    <property type="match status" value="1"/>
</dbReference>
<dbReference type="GO" id="GO:0005886">
    <property type="term" value="C:plasma membrane"/>
    <property type="evidence" value="ECO:0007669"/>
    <property type="project" value="TreeGrafter"/>
</dbReference>
<feature type="transmembrane region" description="Helical" evidence="6">
    <location>
        <begin position="187"/>
        <end position="206"/>
    </location>
</feature>
<dbReference type="PANTHER" id="PTHR23502">
    <property type="entry name" value="MAJOR FACILITATOR SUPERFAMILY"/>
    <property type="match status" value="1"/>
</dbReference>
<accession>A0A5N7BNP4</accession>
<dbReference type="GO" id="GO:0022857">
    <property type="term" value="F:transmembrane transporter activity"/>
    <property type="evidence" value="ECO:0007669"/>
    <property type="project" value="InterPro"/>
</dbReference>
<evidence type="ECO:0000256" key="1">
    <source>
        <dbReference type="ARBA" id="ARBA00004141"/>
    </source>
</evidence>
<dbReference type="OrthoDB" id="2533084at2759"/>
<organism evidence="8 9">
    <name type="scientific">Aspergillus bertholletiae</name>
    <dbReference type="NCBI Taxonomy" id="1226010"/>
    <lineage>
        <taxon>Eukaryota</taxon>
        <taxon>Fungi</taxon>
        <taxon>Dikarya</taxon>
        <taxon>Ascomycota</taxon>
        <taxon>Pezizomycotina</taxon>
        <taxon>Eurotiomycetes</taxon>
        <taxon>Eurotiomycetidae</taxon>
        <taxon>Eurotiales</taxon>
        <taxon>Aspergillaceae</taxon>
        <taxon>Aspergillus</taxon>
        <taxon>Aspergillus subgen. Circumdati</taxon>
    </lineage>
</organism>
<keyword evidence="2 6" id="KW-0812">Transmembrane</keyword>
<feature type="transmembrane region" description="Helical" evidence="6">
    <location>
        <begin position="159"/>
        <end position="181"/>
    </location>
</feature>
<feature type="transmembrane region" description="Helical" evidence="6">
    <location>
        <begin position="218"/>
        <end position="241"/>
    </location>
</feature>
<proteinExistence type="predicted"/>
<feature type="transmembrane region" description="Helical" evidence="6">
    <location>
        <begin position="247"/>
        <end position="266"/>
    </location>
</feature>
<evidence type="ECO:0000256" key="4">
    <source>
        <dbReference type="ARBA" id="ARBA00023136"/>
    </source>
</evidence>
<gene>
    <name evidence="8" type="ORF">BDV26DRAFT_287594</name>
</gene>
<evidence type="ECO:0000313" key="9">
    <source>
        <dbReference type="Proteomes" id="UP000326198"/>
    </source>
</evidence>
<feature type="domain" description="Major facilitator superfamily (MFS) profile" evidence="7">
    <location>
        <begin position="91"/>
        <end position="517"/>
    </location>
</feature>
<dbReference type="EMBL" id="ML736155">
    <property type="protein sequence ID" value="KAE8383399.1"/>
    <property type="molecule type" value="Genomic_DNA"/>
</dbReference>
<evidence type="ECO:0000256" key="2">
    <source>
        <dbReference type="ARBA" id="ARBA00022692"/>
    </source>
</evidence>